<evidence type="ECO:0000256" key="6">
    <source>
        <dbReference type="ARBA" id="ARBA00023125"/>
    </source>
</evidence>
<evidence type="ECO:0000256" key="7">
    <source>
        <dbReference type="ARBA" id="ARBA00023159"/>
    </source>
</evidence>
<dbReference type="InterPro" id="IPR036388">
    <property type="entry name" value="WH-like_DNA-bd_sf"/>
</dbReference>
<proteinExistence type="predicted"/>
<dbReference type="InterPro" id="IPR001789">
    <property type="entry name" value="Sig_transdc_resp-reg_receiver"/>
</dbReference>
<feature type="domain" description="Response regulatory" evidence="11">
    <location>
        <begin position="6"/>
        <end position="122"/>
    </location>
</feature>
<reference evidence="13" key="1">
    <citation type="submission" date="2023-07" db="EMBL/GenBank/DDBJ databases">
        <title>Shewanella mangrovi sp. nov., an acetaldehyde- degrading bacterium isolated from mangrove sediment.</title>
        <authorList>
            <person name="Liu Y."/>
        </authorList>
    </citation>
    <scope>NUCLEOTIDE SEQUENCE [LARGE SCALE GENOMIC DNA]</scope>
    <source>
        <strain evidence="13">C32</strain>
    </source>
</reference>
<keyword evidence="7 9" id="KW-0010">Activator</keyword>
<accession>A0ABT2FHR9</accession>
<sequence length="233" mass="26565">MKKKVTTMIIEDDPRASYALESTINQHTDFEVVAVSETYADALMQFELYKPQLVFVDITLPDGSGLDVIQKLRRDGANCYFIMTTAERDASTVEHAVQLGISDYLVKPVRMSRVRQALDDYKVYRQKLACHDTVDQGAIDLILGKRTTNAPVRKTPKGIDATTLESLKQILKEEQLTDFSVDDMSDRMNVSRITVRRYLEYLETEGVVKMVLNYKTGGRPRRLYQLTDISLLD</sequence>
<dbReference type="Gene3D" id="3.40.50.2300">
    <property type="match status" value="1"/>
</dbReference>
<gene>
    <name evidence="12" type="ORF">L9G74_05445</name>
</gene>
<protein>
    <recommendedName>
        <fullName evidence="9">Transcriptional regulatory protein</fullName>
    </recommendedName>
</protein>
<evidence type="ECO:0000256" key="2">
    <source>
        <dbReference type="ARBA" id="ARBA00022490"/>
    </source>
</evidence>
<organism evidence="12 13">
    <name type="scientific">Shewanella electrica</name>
    <dbReference type="NCBI Taxonomy" id="515560"/>
    <lineage>
        <taxon>Bacteria</taxon>
        <taxon>Pseudomonadati</taxon>
        <taxon>Pseudomonadota</taxon>
        <taxon>Gammaproteobacteria</taxon>
        <taxon>Alteromonadales</taxon>
        <taxon>Shewanellaceae</taxon>
        <taxon>Shewanella</taxon>
    </lineage>
</organism>
<keyword evidence="8 9" id="KW-0804">Transcription</keyword>
<keyword evidence="4 9" id="KW-0902">Two-component regulatory system</keyword>
<dbReference type="PANTHER" id="PTHR45526:SF1">
    <property type="entry name" value="TRANSCRIPTIONAL REGULATORY PROTEIN DCUR-RELATED"/>
    <property type="match status" value="1"/>
</dbReference>
<dbReference type="EMBL" id="JAKOGG010000003">
    <property type="protein sequence ID" value="MCS4555877.1"/>
    <property type="molecule type" value="Genomic_DNA"/>
</dbReference>
<evidence type="ECO:0000256" key="1">
    <source>
        <dbReference type="ARBA" id="ARBA00004496"/>
    </source>
</evidence>
<keyword evidence="2 9" id="KW-0963">Cytoplasm</keyword>
<keyword evidence="3 10" id="KW-0597">Phosphoprotein</keyword>
<dbReference type="InterPro" id="IPR036390">
    <property type="entry name" value="WH_DNA-bd_sf"/>
</dbReference>
<dbReference type="PIRSF" id="PIRSF006171">
    <property type="entry name" value="RR_citrat_malat"/>
    <property type="match status" value="1"/>
</dbReference>
<keyword evidence="6 9" id="KW-0238">DNA-binding</keyword>
<dbReference type="Proteomes" id="UP001201549">
    <property type="component" value="Unassembled WGS sequence"/>
</dbReference>
<dbReference type="PROSITE" id="PS50110">
    <property type="entry name" value="RESPONSE_REGULATORY"/>
    <property type="match status" value="1"/>
</dbReference>
<keyword evidence="5 9" id="KW-0805">Transcription regulation</keyword>
<dbReference type="InterPro" id="IPR051271">
    <property type="entry name" value="2C-system_Tx_regulators"/>
</dbReference>
<evidence type="ECO:0000256" key="10">
    <source>
        <dbReference type="PROSITE-ProRule" id="PRU00169"/>
    </source>
</evidence>
<evidence type="ECO:0000256" key="9">
    <source>
        <dbReference type="PIRNR" id="PIRNR006171"/>
    </source>
</evidence>
<evidence type="ECO:0000256" key="3">
    <source>
        <dbReference type="ARBA" id="ARBA00022553"/>
    </source>
</evidence>
<keyword evidence="13" id="KW-1185">Reference proteome</keyword>
<dbReference type="RefSeq" id="WP_238895289.1">
    <property type="nucleotide sequence ID" value="NZ_JAKOGG010000003.1"/>
</dbReference>
<comment type="subcellular location">
    <subcellularLocation>
        <location evidence="1 9">Cytoplasm</location>
    </subcellularLocation>
</comment>
<dbReference type="Pfam" id="PF08279">
    <property type="entry name" value="HTH_11"/>
    <property type="match status" value="1"/>
</dbReference>
<dbReference type="InterPro" id="IPR011006">
    <property type="entry name" value="CheY-like_superfamily"/>
</dbReference>
<evidence type="ECO:0000256" key="8">
    <source>
        <dbReference type="ARBA" id="ARBA00023163"/>
    </source>
</evidence>
<dbReference type="SUPFAM" id="SSF46785">
    <property type="entry name" value="Winged helix' DNA-binding domain"/>
    <property type="match status" value="1"/>
</dbReference>
<comment type="caution">
    <text evidence="12">The sequence shown here is derived from an EMBL/GenBank/DDBJ whole genome shotgun (WGS) entry which is preliminary data.</text>
</comment>
<feature type="modified residue" description="4-aspartylphosphate" evidence="10">
    <location>
        <position position="57"/>
    </location>
</feature>
<dbReference type="Pfam" id="PF00072">
    <property type="entry name" value="Response_reg"/>
    <property type="match status" value="1"/>
</dbReference>
<dbReference type="PANTHER" id="PTHR45526">
    <property type="entry name" value="TRANSCRIPTIONAL REGULATORY PROTEIN DPIA"/>
    <property type="match status" value="1"/>
</dbReference>
<evidence type="ECO:0000259" key="11">
    <source>
        <dbReference type="PROSITE" id="PS50110"/>
    </source>
</evidence>
<name>A0ABT2FHR9_9GAMM</name>
<dbReference type="InterPro" id="IPR024187">
    <property type="entry name" value="Sig_transdc_resp-reg_cit/mal"/>
</dbReference>
<dbReference type="SMART" id="SM00448">
    <property type="entry name" value="REC"/>
    <property type="match status" value="1"/>
</dbReference>
<dbReference type="Gene3D" id="1.10.10.10">
    <property type="entry name" value="Winged helix-like DNA-binding domain superfamily/Winged helix DNA-binding domain"/>
    <property type="match status" value="1"/>
</dbReference>
<evidence type="ECO:0000313" key="13">
    <source>
        <dbReference type="Proteomes" id="UP001201549"/>
    </source>
</evidence>
<dbReference type="SUPFAM" id="SSF52172">
    <property type="entry name" value="CheY-like"/>
    <property type="match status" value="1"/>
</dbReference>
<evidence type="ECO:0000313" key="12">
    <source>
        <dbReference type="EMBL" id="MCS4555877.1"/>
    </source>
</evidence>
<evidence type="ECO:0000256" key="4">
    <source>
        <dbReference type="ARBA" id="ARBA00023012"/>
    </source>
</evidence>
<dbReference type="InterPro" id="IPR013196">
    <property type="entry name" value="HTH_11"/>
</dbReference>
<evidence type="ECO:0000256" key="5">
    <source>
        <dbReference type="ARBA" id="ARBA00023015"/>
    </source>
</evidence>